<keyword evidence="3" id="KW-1185">Reference proteome</keyword>
<protein>
    <recommendedName>
        <fullName evidence="4">Rho termination factor N-terminal domain-containing protein</fullName>
    </recommendedName>
</protein>
<dbReference type="EMBL" id="CP093379">
    <property type="protein sequence ID" value="UNM95671.1"/>
    <property type="molecule type" value="Genomic_DNA"/>
</dbReference>
<gene>
    <name evidence="2" type="ORF">MMG00_10665</name>
</gene>
<evidence type="ECO:0000313" key="3">
    <source>
        <dbReference type="Proteomes" id="UP000829542"/>
    </source>
</evidence>
<feature type="coiled-coil region" evidence="1">
    <location>
        <begin position="102"/>
        <end position="150"/>
    </location>
</feature>
<keyword evidence="1" id="KW-0175">Coiled coil</keyword>
<dbReference type="Gene3D" id="1.10.720.30">
    <property type="entry name" value="SAP domain"/>
    <property type="match status" value="1"/>
</dbReference>
<name>A0ABY3X4J9_9GAMM</name>
<evidence type="ECO:0000256" key="1">
    <source>
        <dbReference type="SAM" id="Coils"/>
    </source>
</evidence>
<organism evidence="2 3">
    <name type="scientific">Ignatzschineria rhizosphaerae</name>
    <dbReference type="NCBI Taxonomy" id="2923279"/>
    <lineage>
        <taxon>Bacteria</taxon>
        <taxon>Pseudomonadati</taxon>
        <taxon>Pseudomonadota</taxon>
        <taxon>Gammaproteobacteria</taxon>
        <taxon>Cardiobacteriales</taxon>
        <taxon>Ignatzschineriaceae</taxon>
        <taxon>Ignatzschineria</taxon>
    </lineage>
</organism>
<proteinExistence type="predicted"/>
<evidence type="ECO:0000313" key="2">
    <source>
        <dbReference type="EMBL" id="UNM95671.1"/>
    </source>
</evidence>
<reference evidence="2 3" key="1">
    <citation type="submission" date="2022-03" db="EMBL/GenBank/DDBJ databases">
        <title>Ignatzschineria rhizosphaerae HR5S32.</title>
        <authorList>
            <person name="Sun J.Q."/>
            <person name="Feng J.Y."/>
        </authorList>
    </citation>
    <scope>NUCLEOTIDE SEQUENCE [LARGE SCALE GENOMIC DNA]</scope>
    <source>
        <strain evidence="2 3">HR5S32</strain>
    </source>
</reference>
<accession>A0ABY3X4J9</accession>
<dbReference type="InterPro" id="IPR036361">
    <property type="entry name" value="SAP_dom_sf"/>
</dbReference>
<sequence>MTFEELMELSADALKAKADELGIEYKARANKTELSELIYAKTNDPKGASEVAQGNETNSDDELELGNGVFYVPGQMIKVQIRQENGDLKEGETSLDELLEAKGFSVERVAKLEAEKESLQKQLSGQIVLNETLLSEKADLEQVIASSKSQYSDVDKDGNIIPVPVSPKIEWNNDLKLMPIRARVAPNKGVVTRMRAGLSFGVQYSKYEVDKKTFDALIADDFIQIAALDQSNE</sequence>
<evidence type="ECO:0008006" key="4">
    <source>
        <dbReference type="Google" id="ProtNLM"/>
    </source>
</evidence>
<dbReference type="RefSeq" id="WP_242148147.1">
    <property type="nucleotide sequence ID" value="NZ_CP093379.1"/>
</dbReference>
<dbReference type="Proteomes" id="UP000829542">
    <property type="component" value="Chromosome"/>
</dbReference>